<name>Q8D188_YERPE</name>
<dbReference type="DNASU" id="1145827"/>
<dbReference type="SUPFAM" id="SSF142433">
    <property type="entry name" value="CinA-like"/>
    <property type="match status" value="1"/>
</dbReference>
<dbReference type="AlphaFoldDB" id="Q8D188"/>
<dbReference type="EnsemblBacteria" id="AAS60651">
    <property type="protein sequence ID" value="AAS60651"/>
    <property type="gene ID" value="YP_0378"/>
</dbReference>
<dbReference type="Proteomes" id="UP000001019">
    <property type="component" value="Chromosome"/>
</dbReference>
<evidence type="ECO:0000259" key="1">
    <source>
        <dbReference type="Pfam" id="PF02464"/>
    </source>
</evidence>
<dbReference type="EMBL" id="AE017042">
    <property type="protein sequence ID" value="AAS60651.1"/>
    <property type="molecule type" value="Genomic_DNA"/>
</dbReference>
<evidence type="ECO:0000313" key="4">
    <source>
        <dbReference type="Proteomes" id="UP000001019"/>
    </source>
</evidence>
<evidence type="ECO:0000313" key="2">
    <source>
        <dbReference type="EMBL" id="AAM84464.1"/>
    </source>
</evidence>
<organism evidence="2 5">
    <name type="scientific">Yersinia pestis</name>
    <dbReference type="NCBI Taxonomy" id="632"/>
    <lineage>
        <taxon>Bacteria</taxon>
        <taxon>Pseudomonadati</taxon>
        <taxon>Pseudomonadota</taxon>
        <taxon>Gammaproteobacteria</taxon>
        <taxon>Enterobacterales</taxon>
        <taxon>Yersiniaceae</taxon>
        <taxon>Yersinia</taxon>
    </lineage>
</organism>
<accession>Q74XM6</accession>
<reference evidence="2 5" key="1">
    <citation type="journal article" date="2002" name="J. Bacteriol.">
        <title>Genome sequence of Yersinia pestis KIM.</title>
        <authorList>
            <person name="Deng W."/>
            <person name="Burland V."/>
            <person name="Plunkett G.III."/>
            <person name="Boutin A."/>
            <person name="Mayhew G.F."/>
            <person name="Liss P."/>
            <person name="Perna N.T."/>
            <person name="Rose D.J."/>
            <person name="Mau B."/>
            <person name="Zhou S."/>
            <person name="Schwartz D.C."/>
            <person name="Fetherston J.D."/>
            <person name="Lindler L.E."/>
            <person name="Brubaker R.R."/>
            <person name="Plana G.V."/>
            <person name="Straley S.C."/>
            <person name="McDonough K.A."/>
            <person name="Nilles M.L."/>
            <person name="Matson J.S."/>
            <person name="Blattner F.R."/>
            <person name="Perry R.D."/>
        </authorList>
    </citation>
    <scope>NUCLEOTIDE SEQUENCE [LARGE SCALE GENOMIC DNA]</scope>
    <source>
        <strain evidence="2">KIM</strain>
        <strain evidence="5">KIM10+ / Biovar Mediaevalis</strain>
    </source>
</reference>
<dbReference type="NCBIfam" id="NF002975">
    <property type="entry name" value="PRK03661.1"/>
    <property type="match status" value="1"/>
</dbReference>
<protein>
    <submittedName>
        <fullName evidence="3">Uncharacterized protein (Competence-and mitomycin-induced)</fullName>
    </submittedName>
</protein>
<reference evidence="3" key="2">
    <citation type="submission" date="2003-04" db="EMBL/GenBank/DDBJ databases">
        <authorList>
            <person name="Song Y."/>
            <person name="Tong Z."/>
            <person name="Wang L."/>
            <person name="Han Y."/>
            <person name="Zhang J."/>
            <person name="Pei D."/>
            <person name="Wang J."/>
            <person name="Zhou D."/>
            <person name="Han Y."/>
            <person name="Pang X."/>
            <person name="Zhai J."/>
            <person name="Chen F."/>
            <person name="Qin H."/>
            <person name="Wang J."/>
            <person name="Li S."/>
            <person name="Guo Z."/>
            <person name="Ye C."/>
            <person name="Du Z."/>
            <person name="Lin W."/>
            <person name="Wang J."/>
            <person name="Yu J."/>
            <person name="Yang H."/>
            <person name="Wang J."/>
            <person name="Huang P."/>
            <person name="Yang R."/>
        </authorList>
    </citation>
    <scope>NUCLEOTIDE SEQUENCE</scope>
    <source>
        <strain evidence="3">91001</strain>
    </source>
</reference>
<evidence type="ECO:0000313" key="5">
    <source>
        <dbReference type="Proteomes" id="UP000002490"/>
    </source>
</evidence>
<feature type="domain" description="CinA C-terminal" evidence="1">
    <location>
        <begin position="52"/>
        <end position="201"/>
    </location>
</feature>
<evidence type="ECO:0000313" key="3">
    <source>
        <dbReference type="EMBL" id="AAS60651.1"/>
    </source>
</evidence>
<sequence length="205" mass="22368">MYGKVLIFITCCETFRITECGCYRRLKKCYYRQQEIYLEWGATMSEGQLRQLSIAVGHKLKEHGAWVTCAESCTGGWVAKALTDIAGSSAYFDRGFVTYSNAAKQDLLGVSETTLARYGAVSEAVVREMALGALKQANADFAVSISGIAGPDGGSADKPVGTVWFGFISREGPISARKKHFSGDRDSVRLQAAVFALQTLFDDFL</sequence>
<dbReference type="Gene3D" id="3.90.950.20">
    <property type="entry name" value="CinA-like"/>
    <property type="match status" value="1"/>
</dbReference>
<accession>Q8D188</accession>
<reference evidence="4" key="3">
    <citation type="journal article" date="2004" name="DNA Res.">
        <title>Complete genome sequence of Yersinia pestis strain 91001, an isolate avirulent to humans.</title>
        <authorList>
            <person name="Song Y."/>
            <person name="Tong Z."/>
            <person name="Wang J."/>
            <person name="Wang L."/>
            <person name="Guo Z."/>
            <person name="Han Y."/>
            <person name="Zhang J."/>
            <person name="Pei D."/>
            <person name="Zhou D."/>
            <person name="Qin H."/>
            <person name="Pang X."/>
            <person name="Han Y."/>
            <person name="Zhai J."/>
            <person name="Li M."/>
            <person name="Cui B."/>
            <person name="Qi Z."/>
            <person name="Jin L."/>
            <person name="Dai R."/>
            <person name="Chen F."/>
            <person name="Li S."/>
            <person name="Ye C."/>
            <person name="Du Z."/>
            <person name="Lin W."/>
            <person name="Wang J."/>
            <person name="Yu J."/>
            <person name="Yang H."/>
            <person name="Wang J."/>
            <person name="Huang P."/>
            <person name="Yang R."/>
        </authorList>
    </citation>
    <scope>NUCLEOTIDE SEQUENCE [LARGE SCALE GENOMIC DNA]</scope>
    <source>
        <strain evidence="4">91001 / Biovar Mediaevalis</strain>
    </source>
</reference>
<dbReference type="EMBL" id="AE009952">
    <property type="protein sequence ID" value="AAM84464.1"/>
    <property type="molecule type" value="Genomic_DNA"/>
</dbReference>
<dbReference type="InterPro" id="IPR036653">
    <property type="entry name" value="CinA-like_C"/>
</dbReference>
<dbReference type="KEGG" id="ypk:y0880"/>
<proteinExistence type="predicted"/>
<dbReference type="NCBIfam" id="TIGR00199">
    <property type="entry name" value="PncC_domain"/>
    <property type="match status" value="1"/>
</dbReference>
<dbReference type="HOGENOM" id="CLU_030805_1_1_6"/>
<gene>
    <name evidence="3" type="primary">cinA</name>
    <name evidence="2" type="ordered locus">y0880</name>
    <name evidence="3" type="ordered locus">YP_0378</name>
</gene>
<dbReference type="KEGG" id="ypm:YP_0378"/>
<dbReference type="InterPro" id="IPR008136">
    <property type="entry name" value="CinA_C"/>
</dbReference>
<dbReference type="Proteomes" id="UP000002490">
    <property type="component" value="Chromosome"/>
</dbReference>
<dbReference type="Pfam" id="PF02464">
    <property type="entry name" value="CinA"/>
    <property type="match status" value="1"/>
</dbReference>
<reference evidence="3" key="4">
    <citation type="submission" date="2016-05" db="EMBL/GenBank/DDBJ databases">
        <title>Reannotation of Yersinia pestis strain 91001 based on omics data.</title>
        <authorList>
            <person name="Yiqing M."/>
        </authorList>
    </citation>
    <scope>NUCLEOTIDE SEQUENCE</scope>
    <source>
        <strain evidence="3">91001</strain>
    </source>
</reference>